<dbReference type="InParanoid" id="A8Q246"/>
<evidence type="ECO:0000313" key="4">
    <source>
        <dbReference type="EMBL" id="EDP43463.1"/>
    </source>
</evidence>
<dbReference type="InterPro" id="IPR002925">
    <property type="entry name" value="Dienelactn_hydro"/>
</dbReference>
<evidence type="ECO:0000256" key="1">
    <source>
        <dbReference type="ARBA" id="ARBA00047591"/>
    </source>
</evidence>
<dbReference type="PANTHER" id="PTHR47668">
    <property type="entry name" value="DIENELACTONE HYDROLASE FAMILY PROTEIN (AFU_ORTHOLOGUE AFUA_6G01940)"/>
    <property type="match status" value="1"/>
</dbReference>
<keyword evidence="5" id="KW-1185">Reference proteome</keyword>
<comment type="catalytic activity">
    <reaction evidence="1">
        <text>a diacylglycerol + H2O = a monoacylglycerol + a fatty acid + H(+)</text>
        <dbReference type="Rhea" id="RHEA:32731"/>
        <dbReference type="ChEBI" id="CHEBI:15377"/>
        <dbReference type="ChEBI" id="CHEBI:15378"/>
        <dbReference type="ChEBI" id="CHEBI:17408"/>
        <dbReference type="ChEBI" id="CHEBI:18035"/>
        <dbReference type="ChEBI" id="CHEBI:28868"/>
    </reaction>
</comment>
<sequence>MSQINKACCSIPPVKTDYQPQGRMEKCADMDAYVIGPADSKTVLVCVYDMFGFWDTTKQCADLLSEVMKVKVVMPDLLRGNPWPIDHFPPRNDEEGKKLSEWFSSIASMPERSKDLKNVAADLKEKGAEKLGLYGFCWGGSVASLAGKAGTPYLGVSIIHPPIVAPEDSKELSVPVAFFPSKDEPRDECDKYWDTLKSSHPELIEKSVYHYYGDMFHGFASARANLKDKANYDAAVDVYQRLANFFCYVFK</sequence>
<dbReference type="InterPro" id="IPR029058">
    <property type="entry name" value="AB_hydrolase_fold"/>
</dbReference>
<organism evidence="4 5">
    <name type="scientific">Malassezia globosa (strain ATCC MYA-4612 / CBS 7966)</name>
    <name type="common">Dandruff-associated fungus</name>
    <dbReference type="NCBI Taxonomy" id="425265"/>
    <lineage>
        <taxon>Eukaryota</taxon>
        <taxon>Fungi</taxon>
        <taxon>Dikarya</taxon>
        <taxon>Basidiomycota</taxon>
        <taxon>Ustilaginomycotina</taxon>
        <taxon>Malasseziomycetes</taxon>
        <taxon>Malasseziales</taxon>
        <taxon>Malasseziaceae</taxon>
        <taxon>Malassezia</taxon>
    </lineage>
</organism>
<name>A8Q246_MALGO</name>
<dbReference type="AlphaFoldDB" id="A8Q246"/>
<dbReference type="STRING" id="425265.A8Q246"/>
<reference evidence="4 5" key="1">
    <citation type="journal article" date="2007" name="Proc. Natl. Acad. Sci. U.S.A.">
        <title>Dandruff-associated Malassezia genomes reveal convergent and divergent virulence traits shared with plant and human fungal pathogens.</title>
        <authorList>
            <person name="Xu J."/>
            <person name="Saunders C.W."/>
            <person name="Hu P."/>
            <person name="Grant R.A."/>
            <person name="Boekhout T."/>
            <person name="Kuramae E.E."/>
            <person name="Kronstad J.W."/>
            <person name="Deangelis Y.M."/>
            <person name="Reeder N.L."/>
            <person name="Johnstone K.R."/>
            <person name="Leland M."/>
            <person name="Fieno A.M."/>
            <person name="Begley W.M."/>
            <person name="Sun Y."/>
            <person name="Lacey M.P."/>
            <person name="Chaudhary T."/>
            <person name="Keough T."/>
            <person name="Chu L."/>
            <person name="Sears R."/>
            <person name="Yuan B."/>
            <person name="Dawson T.L.Jr."/>
        </authorList>
    </citation>
    <scope>NUCLEOTIDE SEQUENCE [LARGE SCALE GENOMIC DNA]</scope>
    <source>
        <strain evidence="5">ATCC MYA-4612 / CBS 7966</strain>
    </source>
</reference>
<proteinExistence type="predicted"/>
<comment type="caution">
    <text evidence="4">The sequence shown here is derived from an EMBL/GenBank/DDBJ whole genome shotgun (WGS) entry which is preliminary data.</text>
</comment>
<dbReference type="EMBL" id="AAYY01000007">
    <property type="protein sequence ID" value="EDP43463.1"/>
    <property type="molecule type" value="Genomic_DNA"/>
</dbReference>
<dbReference type="RefSeq" id="XP_001730677.1">
    <property type="nucleotide sequence ID" value="XM_001730625.1"/>
</dbReference>
<dbReference type="OMA" id="YPPPKVA"/>
<dbReference type="Proteomes" id="UP000008837">
    <property type="component" value="Unassembled WGS sequence"/>
</dbReference>
<evidence type="ECO:0000259" key="3">
    <source>
        <dbReference type="Pfam" id="PF01738"/>
    </source>
</evidence>
<accession>A8Q246</accession>
<dbReference type="GeneID" id="5855002"/>
<dbReference type="Gene3D" id="3.40.50.1820">
    <property type="entry name" value="alpha/beta hydrolase"/>
    <property type="match status" value="1"/>
</dbReference>
<feature type="domain" description="Dienelactone hydrolase" evidence="3">
    <location>
        <begin position="30"/>
        <end position="246"/>
    </location>
</feature>
<gene>
    <name evidence="4" type="ORF">MGL_2131</name>
</gene>
<dbReference type="KEGG" id="mgl:MGL_2131"/>
<evidence type="ECO:0000256" key="2">
    <source>
        <dbReference type="ARBA" id="ARBA00048461"/>
    </source>
</evidence>
<dbReference type="GO" id="GO:0016787">
    <property type="term" value="F:hydrolase activity"/>
    <property type="evidence" value="ECO:0007669"/>
    <property type="project" value="InterPro"/>
</dbReference>
<dbReference type="VEuPathDB" id="FungiDB:MGL_2131"/>
<dbReference type="Pfam" id="PF01738">
    <property type="entry name" value="DLH"/>
    <property type="match status" value="1"/>
</dbReference>
<dbReference type="FunCoup" id="A8Q246">
    <property type="interactions" value="20"/>
</dbReference>
<evidence type="ECO:0000313" key="5">
    <source>
        <dbReference type="Proteomes" id="UP000008837"/>
    </source>
</evidence>
<dbReference type="SUPFAM" id="SSF53474">
    <property type="entry name" value="alpha/beta-Hydrolases"/>
    <property type="match status" value="1"/>
</dbReference>
<dbReference type="OrthoDB" id="2147163at2759"/>
<dbReference type="PANTHER" id="PTHR47668:SF1">
    <property type="entry name" value="DIENELACTONE HYDROLASE DOMAIN-CONTAINING PROTEIN-RELATED"/>
    <property type="match status" value="1"/>
</dbReference>
<comment type="catalytic activity">
    <reaction evidence="2">
        <text>a monoacylglycerol + H2O = glycerol + a fatty acid + H(+)</text>
        <dbReference type="Rhea" id="RHEA:15245"/>
        <dbReference type="ChEBI" id="CHEBI:15377"/>
        <dbReference type="ChEBI" id="CHEBI:15378"/>
        <dbReference type="ChEBI" id="CHEBI:17408"/>
        <dbReference type="ChEBI" id="CHEBI:17754"/>
        <dbReference type="ChEBI" id="CHEBI:28868"/>
    </reaction>
</comment>
<protein>
    <recommendedName>
        <fullName evidence="3">Dienelactone hydrolase domain-containing protein</fullName>
    </recommendedName>
</protein>